<dbReference type="SUPFAM" id="SSF55874">
    <property type="entry name" value="ATPase domain of HSP90 chaperone/DNA topoisomerase II/histidine kinase"/>
    <property type="match status" value="1"/>
</dbReference>
<evidence type="ECO:0000259" key="9">
    <source>
        <dbReference type="PROSITE" id="PS50109"/>
    </source>
</evidence>
<keyword evidence="8" id="KW-0902">Two-component regulatory system</keyword>
<dbReference type="GO" id="GO:0004673">
    <property type="term" value="F:protein histidine kinase activity"/>
    <property type="evidence" value="ECO:0007669"/>
    <property type="project" value="UniProtKB-EC"/>
</dbReference>
<evidence type="ECO:0000256" key="4">
    <source>
        <dbReference type="ARBA" id="ARBA00022679"/>
    </source>
</evidence>
<dbReference type="EMBL" id="UGTS01000005">
    <property type="protein sequence ID" value="SUC38985.1"/>
    <property type="molecule type" value="Genomic_DNA"/>
</dbReference>
<dbReference type="InterPro" id="IPR036890">
    <property type="entry name" value="HATPase_C_sf"/>
</dbReference>
<keyword evidence="3" id="KW-0597">Phosphoprotein</keyword>
<dbReference type="PRINTS" id="PR00344">
    <property type="entry name" value="BCTRLSENSOR"/>
</dbReference>
<sequence length="101" mass="11503">MHYRQWRKLGELLFCEPEQRSKSHCRGERHRLVARIDVIDTGVGIPPHLQDTLFYPMVSGREGGNGLGLSIARSLVDQHAGKIEFTSWPGNTEFSIYLPIK</sequence>
<evidence type="ECO:0000256" key="1">
    <source>
        <dbReference type="ARBA" id="ARBA00000085"/>
    </source>
</evidence>
<evidence type="ECO:0000256" key="7">
    <source>
        <dbReference type="ARBA" id="ARBA00022840"/>
    </source>
</evidence>
<dbReference type="InterPro" id="IPR005467">
    <property type="entry name" value="His_kinase_dom"/>
</dbReference>
<dbReference type="GO" id="GO:0005524">
    <property type="term" value="F:ATP binding"/>
    <property type="evidence" value="ECO:0007669"/>
    <property type="project" value="UniProtKB-KW"/>
</dbReference>
<evidence type="ECO:0000256" key="5">
    <source>
        <dbReference type="ARBA" id="ARBA00022741"/>
    </source>
</evidence>
<dbReference type="GO" id="GO:0000160">
    <property type="term" value="P:phosphorelay signal transduction system"/>
    <property type="evidence" value="ECO:0007669"/>
    <property type="project" value="UniProtKB-KW"/>
</dbReference>
<evidence type="ECO:0000256" key="3">
    <source>
        <dbReference type="ARBA" id="ARBA00022553"/>
    </source>
</evidence>
<evidence type="ECO:0000256" key="8">
    <source>
        <dbReference type="ARBA" id="ARBA00023012"/>
    </source>
</evidence>
<evidence type="ECO:0000313" key="10">
    <source>
        <dbReference type="EMBL" id="SUC38985.1"/>
    </source>
</evidence>
<dbReference type="AlphaFoldDB" id="A0A379GDD9"/>
<feature type="domain" description="Histidine kinase" evidence="9">
    <location>
        <begin position="36"/>
        <end position="101"/>
    </location>
</feature>
<keyword evidence="4 10" id="KW-0808">Transferase</keyword>
<dbReference type="SMART" id="SM00387">
    <property type="entry name" value="HATPase_c"/>
    <property type="match status" value="1"/>
</dbReference>
<organism evidence="10 11">
    <name type="scientific">Proteus mirabilis</name>
    <dbReference type="NCBI Taxonomy" id="584"/>
    <lineage>
        <taxon>Bacteria</taxon>
        <taxon>Pseudomonadati</taxon>
        <taxon>Pseudomonadota</taxon>
        <taxon>Gammaproteobacteria</taxon>
        <taxon>Enterobacterales</taxon>
        <taxon>Morganellaceae</taxon>
        <taxon>Proteus</taxon>
    </lineage>
</organism>
<evidence type="ECO:0000313" key="11">
    <source>
        <dbReference type="Proteomes" id="UP000254191"/>
    </source>
</evidence>
<dbReference type="Proteomes" id="UP000254191">
    <property type="component" value="Unassembled WGS sequence"/>
</dbReference>
<evidence type="ECO:0000256" key="6">
    <source>
        <dbReference type="ARBA" id="ARBA00022777"/>
    </source>
</evidence>
<dbReference type="PANTHER" id="PTHR43065:SF16">
    <property type="entry name" value="SENSORY HISTIDINE KINASE_PHOSPHATASE NTRB"/>
    <property type="match status" value="1"/>
</dbReference>
<evidence type="ECO:0000256" key="2">
    <source>
        <dbReference type="ARBA" id="ARBA00012438"/>
    </source>
</evidence>
<dbReference type="InterPro" id="IPR004358">
    <property type="entry name" value="Sig_transdc_His_kin-like_C"/>
</dbReference>
<keyword evidence="5" id="KW-0547">Nucleotide-binding</keyword>
<dbReference type="Gene3D" id="3.30.565.10">
    <property type="entry name" value="Histidine kinase-like ATPase, C-terminal domain"/>
    <property type="match status" value="1"/>
</dbReference>
<keyword evidence="7" id="KW-0067">ATP-binding</keyword>
<name>A0A379GDD9_PROMI</name>
<reference evidence="10 11" key="1">
    <citation type="submission" date="2018-06" db="EMBL/GenBank/DDBJ databases">
        <authorList>
            <consortium name="Pathogen Informatics"/>
            <person name="Doyle S."/>
        </authorList>
    </citation>
    <scope>NUCLEOTIDE SEQUENCE [LARGE SCALE GENOMIC DNA]</scope>
    <source>
        <strain evidence="10 11">NCTC11938</strain>
    </source>
</reference>
<dbReference type="PROSITE" id="PS50109">
    <property type="entry name" value="HIS_KIN"/>
    <property type="match status" value="1"/>
</dbReference>
<dbReference type="EC" id="2.7.13.3" evidence="2"/>
<comment type="catalytic activity">
    <reaction evidence="1">
        <text>ATP + protein L-histidine = ADP + protein N-phospho-L-histidine.</text>
        <dbReference type="EC" id="2.7.13.3"/>
    </reaction>
</comment>
<dbReference type="InterPro" id="IPR003594">
    <property type="entry name" value="HATPase_dom"/>
</dbReference>
<gene>
    <name evidence="10" type="primary">glnL_2</name>
    <name evidence="10" type="ORF">NCTC11938_03276</name>
</gene>
<accession>A0A379GDD9</accession>
<keyword evidence="6" id="KW-0418">Kinase</keyword>
<dbReference type="PANTHER" id="PTHR43065">
    <property type="entry name" value="SENSOR HISTIDINE KINASE"/>
    <property type="match status" value="1"/>
</dbReference>
<protein>
    <recommendedName>
        <fullName evidence="2">histidine kinase</fullName>
        <ecNumber evidence="2">2.7.13.3</ecNumber>
    </recommendedName>
</protein>
<proteinExistence type="predicted"/>
<dbReference type="Pfam" id="PF02518">
    <property type="entry name" value="HATPase_c"/>
    <property type="match status" value="1"/>
</dbReference>